<protein>
    <submittedName>
        <fullName evidence="1">Uncharacterized protein</fullName>
    </submittedName>
</protein>
<evidence type="ECO:0000313" key="2">
    <source>
        <dbReference type="Proteomes" id="UP000814140"/>
    </source>
</evidence>
<name>A0ACB8TBI0_9AGAM</name>
<reference evidence="1" key="1">
    <citation type="submission" date="2021-03" db="EMBL/GenBank/DDBJ databases">
        <authorList>
            <consortium name="DOE Joint Genome Institute"/>
            <person name="Ahrendt S."/>
            <person name="Looney B.P."/>
            <person name="Miyauchi S."/>
            <person name="Morin E."/>
            <person name="Drula E."/>
            <person name="Courty P.E."/>
            <person name="Chicoki N."/>
            <person name="Fauchery L."/>
            <person name="Kohler A."/>
            <person name="Kuo A."/>
            <person name="Labutti K."/>
            <person name="Pangilinan J."/>
            <person name="Lipzen A."/>
            <person name="Riley R."/>
            <person name="Andreopoulos W."/>
            <person name="He G."/>
            <person name="Johnson J."/>
            <person name="Barry K.W."/>
            <person name="Grigoriev I.V."/>
            <person name="Nagy L."/>
            <person name="Hibbett D."/>
            <person name="Henrissat B."/>
            <person name="Matheny P.B."/>
            <person name="Labbe J."/>
            <person name="Martin F."/>
        </authorList>
    </citation>
    <scope>NUCLEOTIDE SEQUENCE</scope>
    <source>
        <strain evidence="1">HHB10654</strain>
    </source>
</reference>
<organism evidence="1 2">
    <name type="scientific">Artomyces pyxidatus</name>
    <dbReference type="NCBI Taxonomy" id="48021"/>
    <lineage>
        <taxon>Eukaryota</taxon>
        <taxon>Fungi</taxon>
        <taxon>Dikarya</taxon>
        <taxon>Basidiomycota</taxon>
        <taxon>Agaricomycotina</taxon>
        <taxon>Agaricomycetes</taxon>
        <taxon>Russulales</taxon>
        <taxon>Auriscalpiaceae</taxon>
        <taxon>Artomyces</taxon>
    </lineage>
</organism>
<keyword evidence="2" id="KW-1185">Reference proteome</keyword>
<gene>
    <name evidence="1" type="ORF">BV25DRAFT_1583522</name>
</gene>
<dbReference type="Proteomes" id="UP000814140">
    <property type="component" value="Unassembled WGS sequence"/>
</dbReference>
<dbReference type="EMBL" id="MU277194">
    <property type="protein sequence ID" value="KAI0065680.1"/>
    <property type="molecule type" value="Genomic_DNA"/>
</dbReference>
<evidence type="ECO:0000313" key="1">
    <source>
        <dbReference type="EMBL" id="KAI0065680.1"/>
    </source>
</evidence>
<accession>A0ACB8TBI0</accession>
<proteinExistence type="predicted"/>
<reference evidence="1" key="2">
    <citation type="journal article" date="2022" name="New Phytol.">
        <title>Evolutionary transition to the ectomycorrhizal habit in the genomes of a hyperdiverse lineage of mushroom-forming fungi.</title>
        <authorList>
            <person name="Looney B."/>
            <person name="Miyauchi S."/>
            <person name="Morin E."/>
            <person name="Drula E."/>
            <person name="Courty P.E."/>
            <person name="Kohler A."/>
            <person name="Kuo A."/>
            <person name="LaButti K."/>
            <person name="Pangilinan J."/>
            <person name="Lipzen A."/>
            <person name="Riley R."/>
            <person name="Andreopoulos W."/>
            <person name="He G."/>
            <person name="Johnson J."/>
            <person name="Nolan M."/>
            <person name="Tritt A."/>
            <person name="Barry K.W."/>
            <person name="Grigoriev I.V."/>
            <person name="Nagy L.G."/>
            <person name="Hibbett D."/>
            <person name="Henrissat B."/>
            <person name="Matheny P.B."/>
            <person name="Labbe J."/>
            <person name="Martin F.M."/>
        </authorList>
    </citation>
    <scope>NUCLEOTIDE SEQUENCE</scope>
    <source>
        <strain evidence="1">HHB10654</strain>
    </source>
</reference>
<sequence length="369" mass="41283">MVSHLKTANMKHPQCLPIELFYLIADFACREALFSMRSVDRFLCKVATPRAFRVLLWRDSPESVSSLCQLLCCRHLRGIVEEIICCRDKQTQNLSDDRHVHDTQLLLAFSLFRCLPALRALSIDLLSCCGAFQRDVIAFLSISPPLTPLRALSLHNISPWSEGFDLDPLSRGLAQLSISIATHRPPADVPFWAGFVPRLLQAPANTLTSLALHTGDAPPHQLNLRGLFYPHLRRLSLGCIFLDKPAGAEEFILAHAQTLVSLRLRDCKIKPTSEIPGRTWGHVYGVLGERMECLRELDVTNEGDGVAYCPRAVHVPTILPEFGGWPLWKAWDARELEKLKEIVRVRAADVDKDGRVGWGSWADAASPAF</sequence>
<comment type="caution">
    <text evidence="1">The sequence shown here is derived from an EMBL/GenBank/DDBJ whole genome shotgun (WGS) entry which is preliminary data.</text>
</comment>